<dbReference type="EMBL" id="MHLX01000019">
    <property type="protein sequence ID" value="OGZ19059.1"/>
    <property type="molecule type" value="Genomic_DNA"/>
</dbReference>
<protein>
    <submittedName>
        <fullName evidence="1">Uncharacterized protein</fullName>
    </submittedName>
</protein>
<evidence type="ECO:0000313" key="1">
    <source>
        <dbReference type="EMBL" id="OGZ19059.1"/>
    </source>
</evidence>
<accession>A0A1G2E000</accession>
<organism evidence="1 2">
    <name type="scientific">Candidatus Nealsonbacteria bacterium RBG_13_38_11</name>
    <dbReference type="NCBI Taxonomy" id="1801662"/>
    <lineage>
        <taxon>Bacteria</taxon>
        <taxon>Candidatus Nealsoniibacteriota</taxon>
    </lineage>
</organism>
<dbReference type="Proteomes" id="UP000176662">
    <property type="component" value="Unassembled WGS sequence"/>
</dbReference>
<sequence>VSSLNFALKSDDEQKAIIYQFQNFLNSLDFSIEIVLQSRILNITGYIDKLKEIERIQDNELMKIQTAEYRKFITELIGGRQILSKTFFLTVPFTLVEMPKFAGKKEIDFNDSHFQRAKSQLWQRMEFVAVGLRRCGLQCSPLNTLELIELFWSLHHPEESEVGYYPDIPPEIIK</sequence>
<name>A0A1G2E000_9BACT</name>
<gene>
    <name evidence="1" type="ORF">A2Z68_00745</name>
</gene>
<comment type="caution">
    <text evidence="1">The sequence shown here is derived from an EMBL/GenBank/DDBJ whole genome shotgun (WGS) entry which is preliminary data.</text>
</comment>
<feature type="non-terminal residue" evidence="1">
    <location>
        <position position="1"/>
    </location>
</feature>
<evidence type="ECO:0000313" key="2">
    <source>
        <dbReference type="Proteomes" id="UP000176662"/>
    </source>
</evidence>
<reference evidence="1 2" key="1">
    <citation type="journal article" date="2016" name="Nat. Commun.">
        <title>Thousands of microbial genomes shed light on interconnected biogeochemical processes in an aquifer system.</title>
        <authorList>
            <person name="Anantharaman K."/>
            <person name="Brown C.T."/>
            <person name="Hug L.A."/>
            <person name="Sharon I."/>
            <person name="Castelle C.J."/>
            <person name="Probst A.J."/>
            <person name="Thomas B.C."/>
            <person name="Singh A."/>
            <person name="Wilkins M.J."/>
            <person name="Karaoz U."/>
            <person name="Brodie E.L."/>
            <person name="Williams K.H."/>
            <person name="Hubbard S.S."/>
            <person name="Banfield J.F."/>
        </authorList>
    </citation>
    <scope>NUCLEOTIDE SEQUENCE [LARGE SCALE GENOMIC DNA]</scope>
</reference>
<proteinExistence type="predicted"/>
<dbReference type="AlphaFoldDB" id="A0A1G2E000"/>